<evidence type="ECO:0000313" key="1">
    <source>
        <dbReference type="EnsemblMetazoa" id="Aqu2.1.18339_001"/>
    </source>
</evidence>
<accession>A0A1X7TT64</accession>
<sequence>MAANERPGVAQLTLQSAHVLSIVEYQEQGCCPSYNKFIYIDIGCHGRVSDGGVFQ</sequence>
<proteinExistence type="predicted"/>
<reference evidence="1" key="1">
    <citation type="submission" date="2017-05" db="UniProtKB">
        <authorList>
            <consortium name="EnsemblMetazoa"/>
        </authorList>
    </citation>
    <scope>IDENTIFICATION</scope>
</reference>
<name>A0A1X7TT64_AMPQE</name>
<dbReference type="EnsemblMetazoa" id="Aqu2.1.18339_001">
    <property type="protein sequence ID" value="Aqu2.1.18339_001"/>
    <property type="gene ID" value="Aqu2.1.18339"/>
</dbReference>
<protein>
    <submittedName>
        <fullName evidence="1">Uncharacterized protein</fullName>
    </submittedName>
</protein>
<organism evidence="1">
    <name type="scientific">Amphimedon queenslandica</name>
    <name type="common">Sponge</name>
    <dbReference type="NCBI Taxonomy" id="400682"/>
    <lineage>
        <taxon>Eukaryota</taxon>
        <taxon>Metazoa</taxon>
        <taxon>Porifera</taxon>
        <taxon>Demospongiae</taxon>
        <taxon>Heteroscleromorpha</taxon>
        <taxon>Haplosclerida</taxon>
        <taxon>Niphatidae</taxon>
        <taxon>Amphimedon</taxon>
    </lineage>
</organism>
<dbReference type="InParanoid" id="A0A1X7TT64"/>
<dbReference type="AlphaFoldDB" id="A0A1X7TT64"/>